<keyword evidence="3" id="KW-0963">Cytoplasm</keyword>
<evidence type="ECO:0000256" key="4">
    <source>
        <dbReference type="ARBA" id="ARBA00022540"/>
    </source>
</evidence>
<dbReference type="OrthoDB" id="10254737at2759"/>
<keyword evidence="4" id="KW-0396">Initiation factor</keyword>
<dbReference type="PANTHER" id="PTHR10233">
    <property type="entry name" value="TRANSLATION INITIATION FACTOR EIF-2B"/>
    <property type="match status" value="1"/>
</dbReference>
<keyword evidence="12" id="KW-1185">Reference proteome</keyword>
<reference evidence="11 12" key="1">
    <citation type="journal article" date="2016" name="Nat. Commun.">
        <title>Ectomycorrhizal ecology is imprinted in the genome of the dominant symbiotic fungus Cenococcum geophilum.</title>
        <authorList>
            <consortium name="DOE Joint Genome Institute"/>
            <person name="Peter M."/>
            <person name="Kohler A."/>
            <person name="Ohm R.A."/>
            <person name="Kuo A."/>
            <person name="Krutzmann J."/>
            <person name="Morin E."/>
            <person name="Arend M."/>
            <person name="Barry K.W."/>
            <person name="Binder M."/>
            <person name="Choi C."/>
            <person name="Clum A."/>
            <person name="Copeland A."/>
            <person name="Grisel N."/>
            <person name="Haridas S."/>
            <person name="Kipfer T."/>
            <person name="LaButti K."/>
            <person name="Lindquist E."/>
            <person name="Lipzen A."/>
            <person name="Maire R."/>
            <person name="Meier B."/>
            <person name="Mihaltcheva S."/>
            <person name="Molinier V."/>
            <person name="Murat C."/>
            <person name="Poggeler S."/>
            <person name="Quandt C.A."/>
            <person name="Sperisen C."/>
            <person name="Tritt A."/>
            <person name="Tisserant E."/>
            <person name="Crous P.W."/>
            <person name="Henrissat B."/>
            <person name="Nehls U."/>
            <person name="Egli S."/>
            <person name="Spatafora J.W."/>
            <person name="Grigoriev I.V."/>
            <person name="Martin F.M."/>
        </authorList>
    </citation>
    <scope>NUCLEOTIDE SEQUENCE [LARGE SCALE GENOMIC DNA]</scope>
    <source>
        <strain evidence="11 12">CBS 459.81</strain>
    </source>
</reference>
<evidence type="ECO:0000256" key="5">
    <source>
        <dbReference type="ARBA" id="ARBA00022917"/>
    </source>
</evidence>
<feature type="compositionally biased region" description="Polar residues" evidence="10">
    <location>
        <begin position="1"/>
        <end position="17"/>
    </location>
</feature>
<protein>
    <recommendedName>
        <fullName evidence="6">Translation initiation factor eIF2B subunit delta</fullName>
    </recommendedName>
    <alternativeName>
        <fullName evidence="7">eIF2B GDP-GTP exchange factor subunit delta</fullName>
    </alternativeName>
</protein>
<proteinExistence type="inferred from homology"/>
<sequence length="488" mass="52626">MDTQSSSATAKTPTGTVPNEPKPPSQQAQGENQKLSGAELKKRAKAEKAARRAQQQAAGGKDIKSPKESKQAPKDRDSKPASKESKQGPKDSEKSKPMPVRRRQSLSIASTKEPKGEVKQYAKQAFGLFGHLSGVPRNHSLVGVSKEVHPAVLALGLQYSSYVICGSTARCVSMLLAFKSVIESYTTPSGTALARNLVSHVLSPNIEFLKSCRAISISQGNAIRWLKDLIVKIDPSVSESEAKSHLLNSIDNFILQRITAADELISLNASQKIQAGDVILTYASSSIVQTTLIKAHKAGTPFRVVVVDSKPLYEGKRLAKTLAKHGLQVSYGLISSASHAIKDATKVFLGASAMLSNGRLYSRVGTAIIAMLADERNIPVIVLCESVKFTERVALDSIVGNEVAPSEELLSEAERDVLVPLKPLNRDPSSDIAADKSDARTWWMGEPLQMLNLMYDVTPSDYIKLVITENGSLPSSSVPVVHRISTNI</sequence>
<dbReference type="InterPro" id="IPR037171">
    <property type="entry name" value="NagB/RpiA_transferase-like"/>
</dbReference>
<evidence type="ECO:0000256" key="8">
    <source>
        <dbReference type="ARBA" id="ARBA00046432"/>
    </source>
</evidence>
<keyword evidence="5" id="KW-0648">Protein biosynthesis</keyword>
<dbReference type="PANTHER" id="PTHR10233:SF14">
    <property type="entry name" value="TRANSLATION INITIATION FACTOR EIF-2B SUBUNIT DELTA"/>
    <property type="match status" value="1"/>
</dbReference>
<evidence type="ECO:0000256" key="10">
    <source>
        <dbReference type="SAM" id="MobiDB-lite"/>
    </source>
</evidence>
<evidence type="ECO:0000256" key="6">
    <source>
        <dbReference type="ARBA" id="ARBA00044147"/>
    </source>
</evidence>
<comment type="subcellular location">
    <subcellularLocation>
        <location evidence="1">Cytoplasm</location>
        <location evidence="1">Cytosol</location>
    </subcellularLocation>
</comment>
<feature type="compositionally biased region" description="Basic and acidic residues" evidence="10">
    <location>
        <begin position="61"/>
        <end position="96"/>
    </location>
</feature>
<gene>
    <name evidence="11" type="ORF">K432DRAFT_327703</name>
</gene>
<dbReference type="Pfam" id="PF01008">
    <property type="entry name" value="IF-2B"/>
    <property type="match status" value="1"/>
</dbReference>
<evidence type="ECO:0000313" key="12">
    <source>
        <dbReference type="Proteomes" id="UP000250266"/>
    </source>
</evidence>
<comment type="similarity">
    <text evidence="2 9">Belongs to the eIF-2B alpha/beta/delta subunits family.</text>
</comment>
<name>A0A8E2JFH3_9PEZI</name>
<evidence type="ECO:0000256" key="9">
    <source>
        <dbReference type="RuleBase" id="RU003814"/>
    </source>
</evidence>
<evidence type="ECO:0000313" key="11">
    <source>
        <dbReference type="EMBL" id="OCK80720.1"/>
    </source>
</evidence>
<dbReference type="Gene3D" id="3.40.50.10470">
    <property type="entry name" value="Translation initiation factor eif-2b, domain 2"/>
    <property type="match status" value="1"/>
</dbReference>
<feature type="compositionally biased region" description="Polar residues" evidence="10">
    <location>
        <begin position="25"/>
        <end position="35"/>
    </location>
</feature>
<evidence type="ECO:0000256" key="2">
    <source>
        <dbReference type="ARBA" id="ARBA00007251"/>
    </source>
</evidence>
<evidence type="ECO:0000256" key="1">
    <source>
        <dbReference type="ARBA" id="ARBA00004514"/>
    </source>
</evidence>
<evidence type="ECO:0000256" key="3">
    <source>
        <dbReference type="ARBA" id="ARBA00022490"/>
    </source>
</evidence>
<dbReference type="GO" id="GO:0005829">
    <property type="term" value="C:cytosol"/>
    <property type="evidence" value="ECO:0007669"/>
    <property type="project" value="UniProtKB-SubCell"/>
</dbReference>
<comment type="subunit">
    <text evidence="8">Component of the translation initiation factor 2B (eIF2B) complex which is a heterodecamer of two sets of five different subunits: alpha, beta, gamma, delta and epsilon. Subunits alpha, beta and delta comprise a regulatory subcomplex and subunits epsilon and gamma comprise a catalytic subcomplex. Within the complex, the hexameric regulatory complex resides at the center, with the two heterodimeric catalytic subcomplexes bound on opposite sides.</text>
</comment>
<keyword evidence="11" id="KW-0808">Transferase</keyword>
<dbReference type="GO" id="GO:0016740">
    <property type="term" value="F:transferase activity"/>
    <property type="evidence" value="ECO:0007669"/>
    <property type="project" value="UniProtKB-KW"/>
</dbReference>
<dbReference type="Proteomes" id="UP000250266">
    <property type="component" value="Unassembled WGS sequence"/>
</dbReference>
<organism evidence="11 12">
    <name type="scientific">Lepidopterella palustris CBS 459.81</name>
    <dbReference type="NCBI Taxonomy" id="1314670"/>
    <lineage>
        <taxon>Eukaryota</taxon>
        <taxon>Fungi</taxon>
        <taxon>Dikarya</taxon>
        <taxon>Ascomycota</taxon>
        <taxon>Pezizomycotina</taxon>
        <taxon>Dothideomycetes</taxon>
        <taxon>Pleosporomycetidae</taxon>
        <taxon>Mytilinidiales</taxon>
        <taxon>Argynnaceae</taxon>
        <taxon>Lepidopterella</taxon>
    </lineage>
</organism>
<dbReference type="InterPro" id="IPR042529">
    <property type="entry name" value="IF_2B-like_C"/>
</dbReference>
<feature type="region of interest" description="Disordered" evidence="10">
    <location>
        <begin position="1"/>
        <end position="116"/>
    </location>
</feature>
<dbReference type="AlphaFoldDB" id="A0A8E2JFH3"/>
<evidence type="ECO:0000256" key="7">
    <source>
        <dbReference type="ARBA" id="ARBA00044356"/>
    </source>
</evidence>
<accession>A0A8E2JFH3</accession>
<dbReference type="GO" id="GO:0003743">
    <property type="term" value="F:translation initiation factor activity"/>
    <property type="evidence" value="ECO:0007669"/>
    <property type="project" value="UniProtKB-KW"/>
</dbReference>
<dbReference type="InterPro" id="IPR000649">
    <property type="entry name" value="IF-2B-related"/>
</dbReference>
<dbReference type="EMBL" id="KV744948">
    <property type="protein sequence ID" value="OCK80720.1"/>
    <property type="molecule type" value="Genomic_DNA"/>
</dbReference>
<dbReference type="SUPFAM" id="SSF100950">
    <property type="entry name" value="NagB/RpiA/CoA transferase-like"/>
    <property type="match status" value="1"/>
</dbReference>